<name>A0A1A6ARI5_9CLOT</name>
<dbReference type="EMBL" id="LROS01000023">
    <property type="protein sequence ID" value="OBR92672.1"/>
    <property type="molecule type" value="Genomic_DNA"/>
</dbReference>
<sequence length="464" mass="54621">MELLDNGLDSLKKAVYRLKEVSEIAETSPKYEYMLKEIIINLHHSTETLFKYLIHIKSPYLIYEDLNKFFKQSIEKKINNSEKNVKSNTIQFMDAINCVITIYDIDIEKIFYNKIIMLNENRNALTHYTFSFKPKETENYIALLLPELFKIYGKYIPTFDTFAETNNLYEDIEKIREKIDERGLEIILAFIKKWDDAEANMVILDQNPKNKGTVFNNRKKGATYSLCPCCNENMIYLTSTYITNSKEELYIGKCEYCGLEITLDDAKLLAAQFQSYSNIERKDLEQVLKSYLSGCLLTFEEKDSEKVNGFIKKNIGIISGIISKNREDIVEDMKNRYQYLMDDICTQMAEDYFMKNIYFNNDIVEQSVKDDDLEIKLSFLEASENIELDERYEEMIKRIRIITERMKAIDYKAYEMLLNKLATTYLSYHPGMYMSWDQNQVDVEFTFCINITGDDLESVIKFIS</sequence>
<accession>A0A1A6ARI5</accession>
<dbReference type="AlphaFoldDB" id="A0A1A6ARI5"/>
<organism evidence="1 2">
    <name type="scientific">Clostridium ragsdalei P11</name>
    <dbReference type="NCBI Taxonomy" id="1353534"/>
    <lineage>
        <taxon>Bacteria</taxon>
        <taxon>Bacillati</taxon>
        <taxon>Bacillota</taxon>
        <taxon>Clostridia</taxon>
        <taxon>Eubacteriales</taxon>
        <taxon>Clostridiaceae</taxon>
        <taxon>Clostridium</taxon>
    </lineage>
</organism>
<comment type="caution">
    <text evidence="1">The sequence shown here is derived from an EMBL/GenBank/DDBJ whole genome shotgun (WGS) entry which is preliminary data.</text>
</comment>
<gene>
    <name evidence="1" type="ORF">CLRAG_23780</name>
</gene>
<dbReference type="Proteomes" id="UP000093954">
    <property type="component" value="Unassembled WGS sequence"/>
</dbReference>
<keyword evidence="2" id="KW-1185">Reference proteome</keyword>
<dbReference type="RefSeq" id="WP_065078596.1">
    <property type="nucleotide sequence ID" value="NZ_LROS01000023.1"/>
</dbReference>
<evidence type="ECO:0000313" key="1">
    <source>
        <dbReference type="EMBL" id="OBR92672.1"/>
    </source>
</evidence>
<reference evidence="1 2" key="1">
    <citation type="journal article" date="2012" name="Front. Microbiol.">
        <title>Draft Genome Sequence of the Virulent Strain 01-B526 of the Fish Pathogen Aeromonas salmonicida.</title>
        <authorList>
            <person name="Charette S.J."/>
            <person name="Brochu F."/>
            <person name="Boyle B."/>
            <person name="Filion G."/>
            <person name="Tanaka K.H."/>
            <person name="Derome N."/>
        </authorList>
    </citation>
    <scope>NUCLEOTIDE SEQUENCE [LARGE SCALE GENOMIC DNA]</scope>
    <source>
        <strain evidence="1 2">P11</strain>
    </source>
</reference>
<dbReference type="PATRIC" id="fig|1353534.3.peg.2415"/>
<evidence type="ECO:0000313" key="2">
    <source>
        <dbReference type="Proteomes" id="UP000093954"/>
    </source>
</evidence>
<proteinExistence type="predicted"/>
<protein>
    <submittedName>
        <fullName evidence="1">Uncharacterized protein</fullName>
    </submittedName>
</protein>